<gene>
    <name evidence="3" type="ORF">P5673_015676</name>
</gene>
<feature type="compositionally biased region" description="Polar residues" evidence="2">
    <location>
        <begin position="69"/>
        <end position="111"/>
    </location>
</feature>
<evidence type="ECO:0000313" key="4">
    <source>
        <dbReference type="Proteomes" id="UP001249851"/>
    </source>
</evidence>
<feature type="region of interest" description="Disordered" evidence="2">
    <location>
        <begin position="29"/>
        <end position="116"/>
    </location>
</feature>
<dbReference type="AlphaFoldDB" id="A0AAD9QH28"/>
<feature type="compositionally biased region" description="Basic and acidic residues" evidence="2">
    <location>
        <begin position="29"/>
        <end position="49"/>
    </location>
</feature>
<accession>A0AAD9QH28</accession>
<evidence type="ECO:0000313" key="3">
    <source>
        <dbReference type="EMBL" id="KAK2561208.1"/>
    </source>
</evidence>
<sequence>MALQSPESCSNGDFQLGFGASINFKPAFELEVHSPPDSRKRMAQHDKGPAESIEETFVQPEPPKKHKATFSTNVTGHTGRDQNPLTNSSDRMGAQSHQSGSFLSQGMNKSANSDDKGRLETVLRDLGQDMKMVYLKWSQPFAESEAFEAFCPARLDELLKEALRLEQHLKNQKERLRERLMLITRTLQSSLP</sequence>
<keyword evidence="1" id="KW-0175">Coiled coil</keyword>
<dbReference type="Proteomes" id="UP001249851">
    <property type="component" value="Unassembled WGS sequence"/>
</dbReference>
<evidence type="ECO:0000256" key="1">
    <source>
        <dbReference type="SAM" id="Coils"/>
    </source>
</evidence>
<evidence type="ECO:0000256" key="2">
    <source>
        <dbReference type="SAM" id="MobiDB-lite"/>
    </source>
</evidence>
<dbReference type="EMBL" id="JARQWQ010000033">
    <property type="protein sequence ID" value="KAK2561208.1"/>
    <property type="molecule type" value="Genomic_DNA"/>
</dbReference>
<protein>
    <submittedName>
        <fullName evidence="3">Uncharacterized protein</fullName>
    </submittedName>
</protein>
<name>A0AAD9QH28_ACRCE</name>
<reference evidence="3" key="1">
    <citation type="journal article" date="2023" name="G3 (Bethesda)">
        <title>Whole genome assembly and annotation of the endangered Caribbean coral Acropora cervicornis.</title>
        <authorList>
            <person name="Selwyn J.D."/>
            <person name="Vollmer S.V."/>
        </authorList>
    </citation>
    <scope>NUCLEOTIDE SEQUENCE</scope>
    <source>
        <strain evidence="3">K2</strain>
    </source>
</reference>
<keyword evidence="4" id="KW-1185">Reference proteome</keyword>
<organism evidence="3 4">
    <name type="scientific">Acropora cervicornis</name>
    <name type="common">Staghorn coral</name>
    <dbReference type="NCBI Taxonomy" id="6130"/>
    <lineage>
        <taxon>Eukaryota</taxon>
        <taxon>Metazoa</taxon>
        <taxon>Cnidaria</taxon>
        <taxon>Anthozoa</taxon>
        <taxon>Hexacorallia</taxon>
        <taxon>Scleractinia</taxon>
        <taxon>Astrocoeniina</taxon>
        <taxon>Acroporidae</taxon>
        <taxon>Acropora</taxon>
    </lineage>
</organism>
<reference evidence="3" key="2">
    <citation type="journal article" date="2023" name="Science">
        <title>Genomic signatures of disease resistance in endangered staghorn corals.</title>
        <authorList>
            <person name="Vollmer S.V."/>
            <person name="Selwyn J.D."/>
            <person name="Despard B.A."/>
            <person name="Roesel C.L."/>
        </authorList>
    </citation>
    <scope>NUCLEOTIDE SEQUENCE</scope>
    <source>
        <strain evidence="3">K2</strain>
    </source>
</reference>
<comment type="caution">
    <text evidence="3">The sequence shown here is derived from an EMBL/GenBank/DDBJ whole genome shotgun (WGS) entry which is preliminary data.</text>
</comment>
<proteinExistence type="predicted"/>
<feature type="coiled-coil region" evidence="1">
    <location>
        <begin position="155"/>
        <end position="186"/>
    </location>
</feature>